<evidence type="ECO:0000313" key="2">
    <source>
        <dbReference type="Proteomes" id="UP000324222"/>
    </source>
</evidence>
<sequence>MRQVAADAIANQATGDVTDYLLQSRGSRPTFCHCLSPLVTLQLVPCIAAFLIQSHSMTHSMIGGAHVTRATRAMSMAQSCHVLPVRMVVPKEQCQ</sequence>
<dbReference type="AlphaFoldDB" id="A0A5B7ICN0"/>
<proteinExistence type="predicted"/>
<accession>A0A5B7ICN0</accession>
<comment type="caution">
    <text evidence="1">The sequence shown here is derived from an EMBL/GenBank/DDBJ whole genome shotgun (WGS) entry which is preliminary data.</text>
</comment>
<protein>
    <submittedName>
        <fullName evidence="1">Uncharacterized protein</fullName>
    </submittedName>
</protein>
<dbReference type="Proteomes" id="UP000324222">
    <property type="component" value="Unassembled WGS sequence"/>
</dbReference>
<reference evidence="1 2" key="1">
    <citation type="submission" date="2019-05" db="EMBL/GenBank/DDBJ databases">
        <title>Another draft genome of Portunus trituberculatus and its Hox gene families provides insights of decapod evolution.</title>
        <authorList>
            <person name="Jeong J.-H."/>
            <person name="Song I."/>
            <person name="Kim S."/>
            <person name="Choi T."/>
            <person name="Kim D."/>
            <person name="Ryu S."/>
            <person name="Kim W."/>
        </authorList>
    </citation>
    <scope>NUCLEOTIDE SEQUENCE [LARGE SCALE GENOMIC DNA]</scope>
    <source>
        <tissue evidence="1">Muscle</tissue>
    </source>
</reference>
<keyword evidence="2" id="KW-1185">Reference proteome</keyword>
<dbReference type="EMBL" id="VSRR010051658">
    <property type="protein sequence ID" value="MPC79639.1"/>
    <property type="molecule type" value="Genomic_DNA"/>
</dbReference>
<gene>
    <name evidence="1" type="ORF">E2C01_074176</name>
</gene>
<name>A0A5B7ICN0_PORTR</name>
<evidence type="ECO:0000313" key="1">
    <source>
        <dbReference type="EMBL" id="MPC79639.1"/>
    </source>
</evidence>
<organism evidence="1 2">
    <name type="scientific">Portunus trituberculatus</name>
    <name type="common">Swimming crab</name>
    <name type="synonym">Neptunus trituberculatus</name>
    <dbReference type="NCBI Taxonomy" id="210409"/>
    <lineage>
        <taxon>Eukaryota</taxon>
        <taxon>Metazoa</taxon>
        <taxon>Ecdysozoa</taxon>
        <taxon>Arthropoda</taxon>
        <taxon>Crustacea</taxon>
        <taxon>Multicrustacea</taxon>
        <taxon>Malacostraca</taxon>
        <taxon>Eumalacostraca</taxon>
        <taxon>Eucarida</taxon>
        <taxon>Decapoda</taxon>
        <taxon>Pleocyemata</taxon>
        <taxon>Brachyura</taxon>
        <taxon>Eubrachyura</taxon>
        <taxon>Portunoidea</taxon>
        <taxon>Portunidae</taxon>
        <taxon>Portuninae</taxon>
        <taxon>Portunus</taxon>
    </lineage>
</organism>